<protein>
    <submittedName>
        <fullName evidence="1">Uncharacterized protein</fullName>
    </submittedName>
</protein>
<accession>A0A2H3DJC0</accession>
<dbReference type="Proteomes" id="UP000217790">
    <property type="component" value="Unassembled WGS sequence"/>
</dbReference>
<dbReference type="AlphaFoldDB" id="A0A2H3DJC0"/>
<reference evidence="2" key="1">
    <citation type="journal article" date="2017" name="Nat. Ecol. Evol.">
        <title>Genome expansion and lineage-specific genetic innovations in the forest pathogenic fungi Armillaria.</title>
        <authorList>
            <person name="Sipos G."/>
            <person name="Prasanna A.N."/>
            <person name="Walter M.C."/>
            <person name="O'Connor E."/>
            <person name="Balint B."/>
            <person name="Krizsan K."/>
            <person name="Kiss B."/>
            <person name="Hess J."/>
            <person name="Varga T."/>
            <person name="Slot J."/>
            <person name="Riley R."/>
            <person name="Boka B."/>
            <person name="Rigling D."/>
            <person name="Barry K."/>
            <person name="Lee J."/>
            <person name="Mihaltcheva S."/>
            <person name="LaButti K."/>
            <person name="Lipzen A."/>
            <person name="Waldron R."/>
            <person name="Moloney N.M."/>
            <person name="Sperisen C."/>
            <person name="Kredics L."/>
            <person name="Vagvoelgyi C."/>
            <person name="Patrignani A."/>
            <person name="Fitzpatrick D."/>
            <person name="Nagy I."/>
            <person name="Doyle S."/>
            <person name="Anderson J.B."/>
            <person name="Grigoriev I.V."/>
            <person name="Gueldener U."/>
            <person name="Muensterkoetter M."/>
            <person name="Nagy L.G."/>
        </authorList>
    </citation>
    <scope>NUCLEOTIDE SEQUENCE [LARGE SCALE GENOMIC DNA]</scope>
    <source>
        <strain evidence="2">Ar21-2</strain>
    </source>
</reference>
<dbReference type="InParanoid" id="A0A2H3DJC0"/>
<gene>
    <name evidence="1" type="ORF">ARMGADRAFT_284216</name>
</gene>
<dbReference type="OrthoDB" id="10468149at2759"/>
<proteinExistence type="predicted"/>
<dbReference type="EMBL" id="KZ293663">
    <property type="protein sequence ID" value="PBK90958.1"/>
    <property type="molecule type" value="Genomic_DNA"/>
</dbReference>
<name>A0A2H3DJC0_ARMGA</name>
<evidence type="ECO:0000313" key="1">
    <source>
        <dbReference type="EMBL" id="PBK90958.1"/>
    </source>
</evidence>
<organism evidence="1 2">
    <name type="scientific">Armillaria gallica</name>
    <name type="common">Bulbous honey fungus</name>
    <name type="synonym">Armillaria bulbosa</name>
    <dbReference type="NCBI Taxonomy" id="47427"/>
    <lineage>
        <taxon>Eukaryota</taxon>
        <taxon>Fungi</taxon>
        <taxon>Dikarya</taxon>
        <taxon>Basidiomycota</taxon>
        <taxon>Agaricomycotina</taxon>
        <taxon>Agaricomycetes</taxon>
        <taxon>Agaricomycetidae</taxon>
        <taxon>Agaricales</taxon>
        <taxon>Marasmiineae</taxon>
        <taxon>Physalacriaceae</taxon>
        <taxon>Armillaria</taxon>
    </lineage>
</organism>
<sequence>MPMNKVLFRGQVATVWNNTTRRRVLERAMFRPATLLSSSAIYATVVPWSTAGDVDVTRKTDQNLQGKRDKTNYSG</sequence>
<evidence type="ECO:0000313" key="2">
    <source>
        <dbReference type="Proteomes" id="UP000217790"/>
    </source>
</evidence>
<keyword evidence="2" id="KW-1185">Reference proteome</keyword>